<feature type="compositionally biased region" description="Polar residues" evidence="1">
    <location>
        <begin position="50"/>
        <end position="66"/>
    </location>
</feature>
<organism evidence="2 3">
    <name type="scientific">Portunus trituberculatus</name>
    <name type="common">Swimming crab</name>
    <name type="synonym">Neptunus trituberculatus</name>
    <dbReference type="NCBI Taxonomy" id="210409"/>
    <lineage>
        <taxon>Eukaryota</taxon>
        <taxon>Metazoa</taxon>
        <taxon>Ecdysozoa</taxon>
        <taxon>Arthropoda</taxon>
        <taxon>Crustacea</taxon>
        <taxon>Multicrustacea</taxon>
        <taxon>Malacostraca</taxon>
        <taxon>Eumalacostraca</taxon>
        <taxon>Eucarida</taxon>
        <taxon>Decapoda</taxon>
        <taxon>Pleocyemata</taxon>
        <taxon>Brachyura</taxon>
        <taxon>Eubrachyura</taxon>
        <taxon>Portunoidea</taxon>
        <taxon>Portunidae</taxon>
        <taxon>Portuninae</taxon>
        <taxon>Portunus</taxon>
    </lineage>
</organism>
<evidence type="ECO:0000313" key="2">
    <source>
        <dbReference type="EMBL" id="MPC47978.1"/>
    </source>
</evidence>
<protein>
    <submittedName>
        <fullName evidence="2">Uncharacterized protein</fullName>
    </submittedName>
</protein>
<sequence length="110" mass="12044">MNGTNKRLDEEWACSGAVPCLLHLFSCSSALASRKQRKTCRCALPDVTPTDKTSGWGDSQDASQTLPRDRGSTCIVSLWCLLVPKYLHPPPNVLPRLCRGLEGEYGYSGC</sequence>
<dbReference type="Proteomes" id="UP000324222">
    <property type="component" value="Unassembled WGS sequence"/>
</dbReference>
<comment type="caution">
    <text evidence="2">The sequence shown here is derived from an EMBL/GenBank/DDBJ whole genome shotgun (WGS) entry which is preliminary data.</text>
</comment>
<evidence type="ECO:0000313" key="3">
    <source>
        <dbReference type="Proteomes" id="UP000324222"/>
    </source>
</evidence>
<keyword evidence="3" id="KW-1185">Reference proteome</keyword>
<dbReference type="AlphaFoldDB" id="A0A5B7FSN4"/>
<proteinExistence type="predicted"/>
<feature type="region of interest" description="Disordered" evidence="1">
    <location>
        <begin position="47"/>
        <end position="68"/>
    </location>
</feature>
<name>A0A5B7FSN4_PORTR</name>
<accession>A0A5B7FSN4</accession>
<evidence type="ECO:0000256" key="1">
    <source>
        <dbReference type="SAM" id="MobiDB-lite"/>
    </source>
</evidence>
<dbReference type="EMBL" id="VSRR010008037">
    <property type="protein sequence ID" value="MPC47978.1"/>
    <property type="molecule type" value="Genomic_DNA"/>
</dbReference>
<gene>
    <name evidence="2" type="ORF">E2C01_041739</name>
</gene>
<reference evidence="2 3" key="1">
    <citation type="submission" date="2019-05" db="EMBL/GenBank/DDBJ databases">
        <title>Another draft genome of Portunus trituberculatus and its Hox gene families provides insights of decapod evolution.</title>
        <authorList>
            <person name="Jeong J.-H."/>
            <person name="Song I."/>
            <person name="Kim S."/>
            <person name="Choi T."/>
            <person name="Kim D."/>
            <person name="Ryu S."/>
            <person name="Kim W."/>
        </authorList>
    </citation>
    <scope>NUCLEOTIDE SEQUENCE [LARGE SCALE GENOMIC DNA]</scope>
    <source>
        <tissue evidence="2">Muscle</tissue>
    </source>
</reference>